<dbReference type="GO" id="GO:0000244">
    <property type="term" value="P:spliceosomal tri-snRNP complex assembly"/>
    <property type="evidence" value="ECO:0007669"/>
    <property type="project" value="TreeGrafter"/>
</dbReference>
<dbReference type="Gene3D" id="1.25.40.550">
    <property type="entry name" value="Aar2, C-terminal domain-like"/>
    <property type="match status" value="1"/>
</dbReference>
<dbReference type="PANTHER" id="PTHR12689">
    <property type="entry name" value="A1 CISTRON SPLICING FACTOR AAR2-RELATED"/>
    <property type="match status" value="1"/>
</dbReference>
<evidence type="ECO:0000256" key="2">
    <source>
        <dbReference type="SAM" id="MobiDB-lite"/>
    </source>
</evidence>
<dbReference type="Pfam" id="PF20981">
    <property type="entry name" value="AAR2_1st"/>
    <property type="match status" value="1"/>
</dbReference>
<evidence type="ECO:0000313" key="5">
    <source>
        <dbReference type="EMBL" id="RKP00216.1"/>
    </source>
</evidence>
<sequence length="491" mass="53601">MDQLTPDQARALFAHGAKVVVSDAPSNLVLGIDWKSWQLGPRFRGIKLVPPGVHLLHHHLAVHGTPNPMRHGRFLTLGPGEVCGLRWDREHEALVPEDPDQVERFRLGIHALDPQLGAYPLLESSDAPHPGDGPPARGSHVDPGQEARGHEARGTWDQWCRLTSCLQDDAALDALLPGRTWSSTDTIAAVPPPADLGGLIAPHSAPAPERTVAATDVVETVAGSPLRLRPIHLKASFPPDASPADRTRWSLDKSWLLRQTLAAPVVPACSRTALERQEQRERAAQRMPYRTVPPPAAGVSDGMRALVAELQLAFVAFMVGSIYDGFEAWKHRVALVALSTDWITASGHSAGSDPIGSDLAAFLEAWSEQMTVFPVDWFMDHLARDNFLADCLYALGRAAQAADPEAPWQPALKRLAAYMRGRFGVDFMAASREDPREAWQPDVPEAEFRPNGLTPQALLDAVARRQQHAHGFDDDDDDELPQVVMLDESGS</sequence>
<comment type="similarity">
    <text evidence="1">Belongs to the AAR2 family.</text>
</comment>
<dbReference type="InterPro" id="IPR007946">
    <property type="entry name" value="AAR2"/>
</dbReference>
<accession>A0A4P9X530</accession>
<feature type="domain" description="AAR2 C-terminal" evidence="3">
    <location>
        <begin position="230"/>
        <end position="427"/>
    </location>
</feature>
<dbReference type="InterPro" id="IPR038516">
    <property type="entry name" value="AAR2_N_sf"/>
</dbReference>
<feature type="region of interest" description="Disordered" evidence="2">
    <location>
        <begin position="120"/>
        <end position="152"/>
    </location>
</feature>
<dbReference type="Proteomes" id="UP000274922">
    <property type="component" value="Unassembled WGS sequence"/>
</dbReference>
<feature type="region of interest" description="Disordered" evidence="2">
    <location>
        <begin position="464"/>
        <end position="491"/>
    </location>
</feature>
<evidence type="ECO:0000256" key="1">
    <source>
        <dbReference type="ARBA" id="ARBA00006281"/>
    </source>
</evidence>
<dbReference type="InterPro" id="IPR038514">
    <property type="entry name" value="AAR2_C_sf"/>
</dbReference>
<evidence type="ECO:0000259" key="3">
    <source>
        <dbReference type="Pfam" id="PF05282"/>
    </source>
</evidence>
<dbReference type="InterPro" id="IPR033647">
    <property type="entry name" value="Aar2_N"/>
</dbReference>
<gene>
    <name evidence="5" type="ORF">CXG81DRAFT_19805</name>
</gene>
<evidence type="ECO:0000259" key="4">
    <source>
        <dbReference type="Pfam" id="PF20981"/>
    </source>
</evidence>
<protein>
    <recommendedName>
        <fullName evidence="7">AAR2-domain-containing protein</fullName>
    </recommendedName>
</protein>
<name>A0A4P9X530_9FUNG</name>
<dbReference type="InterPro" id="IPR033648">
    <property type="entry name" value="AAR2_C"/>
</dbReference>
<organism evidence="5 6">
    <name type="scientific">Caulochytrium protostelioides</name>
    <dbReference type="NCBI Taxonomy" id="1555241"/>
    <lineage>
        <taxon>Eukaryota</taxon>
        <taxon>Fungi</taxon>
        <taxon>Fungi incertae sedis</taxon>
        <taxon>Chytridiomycota</taxon>
        <taxon>Chytridiomycota incertae sedis</taxon>
        <taxon>Chytridiomycetes</taxon>
        <taxon>Caulochytriales</taxon>
        <taxon>Caulochytriaceae</taxon>
        <taxon>Caulochytrium</taxon>
    </lineage>
</organism>
<dbReference type="AlphaFoldDB" id="A0A4P9X530"/>
<dbReference type="STRING" id="1555241.A0A4P9X530"/>
<proteinExistence type="inferred from homology"/>
<evidence type="ECO:0000313" key="6">
    <source>
        <dbReference type="Proteomes" id="UP000274922"/>
    </source>
</evidence>
<dbReference type="EMBL" id="ML014229">
    <property type="protein sequence ID" value="RKP00216.1"/>
    <property type="molecule type" value="Genomic_DNA"/>
</dbReference>
<dbReference type="Gene3D" id="2.60.34.20">
    <property type="match status" value="1"/>
</dbReference>
<reference evidence="6" key="1">
    <citation type="journal article" date="2018" name="Nat. Microbiol.">
        <title>Leveraging single-cell genomics to expand the fungal tree of life.</title>
        <authorList>
            <person name="Ahrendt S.R."/>
            <person name="Quandt C.A."/>
            <person name="Ciobanu D."/>
            <person name="Clum A."/>
            <person name="Salamov A."/>
            <person name="Andreopoulos B."/>
            <person name="Cheng J.F."/>
            <person name="Woyke T."/>
            <person name="Pelin A."/>
            <person name="Henrissat B."/>
            <person name="Reynolds N.K."/>
            <person name="Benny G.L."/>
            <person name="Smith M.E."/>
            <person name="James T.Y."/>
            <person name="Grigoriev I.V."/>
        </authorList>
    </citation>
    <scope>NUCLEOTIDE SEQUENCE [LARGE SCALE GENOMIC DNA]</scope>
    <source>
        <strain evidence="6">ATCC 52028</strain>
    </source>
</reference>
<dbReference type="Pfam" id="PF05282">
    <property type="entry name" value="AAR2"/>
    <property type="match status" value="1"/>
</dbReference>
<dbReference type="PANTHER" id="PTHR12689:SF4">
    <property type="entry name" value="PROTEIN AAR2 HOMOLOG"/>
    <property type="match status" value="1"/>
</dbReference>
<feature type="domain" description="AAR2 N-terminal" evidence="4">
    <location>
        <begin position="16"/>
        <end position="169"/>
    </location>
</feature>
<evidence type="ECO:0008006" key="7">
    <source>
        <dbReference type="Google" id="ProtNLM"/>
    </source>
</evidence>
<dbReference type="CDD" id="cd13777">
    <property type="entry name" value="Aar2_N"/>
    <property type="match status" value="1"/>
</dbReference>
<dbReference type="OrthoDB" id="201752at2759"/>
<feature type="compositionally biased region" description="Basic and acidic residues" evidence="2">
    <location>
        <begin position="139"/>
        <end position="152"/>
    </location>
</feature>
<dbReference type="CDD" id="cd13778">
    <property type="entry name" value="Aar2_C"/>
    <property type="match status" value="1"/>
</dbReference>
<keyword evidence="6" id="KW-1185">Reference proteome</keyword>